<dbReference type="AlphaFoldDB" id="A0A9D1EA58"/>
<dbReference type="GO" id="GO:0043565">
    <property type="term" value="F:sequence-specific DNA binding"/>
    <property type="evidence" value="ECO:0007669"/>
    <property type="project" value="InterPro"/>
</dbReference>
<dbReference type="PROSITE" id="PS01124">
    <property type="entry name" value="HTH_ARAC_FAMILY_2"/>
    <property type="match status" value="1"/>
</dbReference>
<dbReference type="PANTHER" id="PTHR43280:SF34">
    <property type="entry name" value="ARAC-FAMILY TRANSCRIPTIONAL REGULATOR"/>
    <property type="match status" value="1"/>
</dbReference>
<comment type="caution">
    <text evidence="5">The sequence shown here is derived from an EMBL/GenBank/DDBJ whole genome shotgun (WGS) entry which is preliminary data.</text>
</comment>
<dbReference type="SUPFAM" id="SSF46689">
    <property type="entry name" value="Homeodomain-like"/>
    <property type="match status" value="2"/>
</dbReference>
<name>A0A9D1EA58_9FIRM</name>
<evidence type="ECO:0000256" key="3">
    <source>
        <dbReference type="ARBA" id="ARBA00023163"/>
    </source>
</evidence>
<evidence type="ECO:0000256" key="2">
    <source>
        <dbReference type="ARBA" id="ARBA00023125"/>
    </source>
</evidence>
<reference evidence="5" key="1">
    <citation type="submission" date="2020-10" db="EMBL/GenBank/DDBJ databases">
        <authorList>
            <person name="Gilroy R."/>
        </authorList>
    </citation>
    <scope>NUCLEOTIDE SEQUENCE</scope>
    <source>
        <strain evidence="5">ChiSjej5B23-6657</strain>
    </source>
</reference>
<dbReference type="PANTHER" id="PTHR43280">
    <property type="entry name" value="ARAC-FAMILY TRANSCRIPTIONAL REGULATOR"/>
    <property type="match status" value="1"/>
</dbReference>
<accession>A0A9D1EA58</accession>
<dbReference type="GO" id="GO:0003700">
    <property type="term" value="F:DNA-binding transcription factor activity"/>
    <property type="evidence" value="ECO:0007669"/>
    <property type="project" value="InterPro"/>
</dbReference>
<evidence type="ECO:0000256" key="1">
    <source>
        <dbReference type="ARBA" id="ARBA00023015"/>
    </source>
</evidence>
<dbReference type="SMART" id="SM00342">
    <property type="entry name" value="HTH_ARAC"/>
    <property type="match status" value="1"/>
</dbReference>
<reference evidence="5" key="2">
    <citation type="journal article" date="2021" name="PeerJ">
        <title>Extensive microbial diversity within the chicken gut microbiome revealed by metagenomics and culture.</title>
        <authorList>
            <person name="Gilroy R."/>
            <person name="Ravi A."/>
            <person name="Getino M."/>
            <person name="Pursley I."/>
            <person name="Horton D.L."/>
            <person name="Alikhan N.F."/>
            <person name="Baker D."/>
            <person name="Gharbi K."/>
            <person name="Hall N."/>
            <person name="Watson M."/>
            <person name="Adriaenssens E.M."/>
            <person name="Foster-Nyarko E."/>
            <person name="Jarju S."/>
            <person name="Secka A."/>
            <person name="Antonio M."/>
            <person name="Oren A."/>
            <person name="Chaudhuri R.R."/>
            <person name="La Ragione R."/>
            <person name="Hildebrand F."/>
            <person name="Pallen M.J."/>
        </authorList>
    </citation>
    <scope>NUCLEOTIDE SEQUENCE</scope>
    <source>
        <strain evidence="5">ChiSjej5B23-6657</strain>
    </source>
</reference>
<evidence type="ECO:0000313" key="6">
    <source>
        <dbReference type="Proteomes" id="UP000823912"/>
    </source>
</evidence>
<dbReference type="InterPro" id="IPR018062">
    <property type="entry name" value="HTH_AraC-typ_CS"/>
</dbReference>
<organism evidence="5 6">
    <name type="scientific">Candidatus Pullilachnospira gallistercoris</name>
    <dbReference type="NCBI Taxonomy" id="2840911"/>
    <lineage>
        <taxon>Bacteria</taxon>
        <taxon>Bacillati</taxon>
        <taxon>Bacillota</taxon>
        <taxon>Clostridia</taxon>
        <taxon>Lachnospirales</taxon>
        <taxon>Lachnospiraceae</taxon>
        <taxon>Lachnospiraceae incertae sedis</taxon>
        <taxon>Candidatus Pullilachnospira</taxon>
    </lineage>
</organism>
<evidence type="ECO:0000313" key="5">
    <source>
        <dbReference type="EMBL" id="HIR71215.1"/>
    </source>
</evidence>
<dbReference type="EMBL" id="DVHM01000132">
    <property type="protein sequence ID" value="HIR71215.1"/>
    <property type="molecule type" value="Genomic_DNA"/>
</dbReference>
<protein>
    <submittedName>
        <fullName evidence="5">Helix-turn-helix transcriptional regulator</fullName>
    </submittedName>
</protein>
<proteinExistence type="predicted"/>
<feature type="domain" description="HTH araC/xylS-type" evidence="4">
    <location>
        <begin position="145"/>
        <end position="243"/>
    </location>
</feature>
<dbReference type="PROSITE" id="PS00041">
    <property type="entry name" value="HTH_ARAC_FAMILY_1"/>
    <property type="match status" value="1"/>
</dbReference>
<keyword evidence="2" id="KW-0238">DNA-binding</keyword>
<dbReference type="Proteomes" id="UP000823912">
    <property type="component" value="Unassembled WGS sequence"/>
</dbReference>
<evidence type="ECO:0000259" key="4">
    <source>
        <dbReference type="PROSITE" id="PS01124"/>
    </source>
</evidence>
<dbReference type="InterPro" id="IPR018060">
    <property type="entry name" value="HTH_AraC"/>
</dbReference>
<dbReference type="InterPro" id="IPR020449">
    <property type="entry name" value="Tscrpt_reg_AraC-type_HTH"/>
</dbReference>
<keyword evidence="1" id="KW-0805">Transcription regulation</keyword>
<gene>
    <name evidence="5" type="ORF">IAA55_08030</name>
</gene>
<keyword evidence="3" id="KW-0804">Transcription</keyword>
<dbReference type="InterPro" id="IPR009057">
    <property type="entry name" value="Homeodomain-like_sf"/>
</dbReference>
<dbReference type="PRINTS" id="PR00032">
    <property type="entry name" value="HTHARAC"/>
</dbReference>
<sequence length="261" mass="29935">MNKEFYEFLYNLRSSGFTHNTREKSQLIFYRNAQMSDPKKPFSVTANHSGEIKGSVLMGEIGNFAYDNNINYRNTIIGIAFALNMHAMDKHVDLETTAIITDYYIARAESISTAEEFNMAIKEMCQVFDDLTHIKSWEPYGHPIDACIDYIYRNLYSNFGVREVAQALEYDPSYLSTLFKKRTGQPLHCFIKEAKLQEARVLLLYTSQPLTSIASSLGFHSLSHFSKAFKAAEGISPLRFRQQGSDQKPRKFYGDSFLTNM</sequence>
<dbReference type="Gene3D" id="1.10.10.60">
    <property type="entry name" value="Homeodomain-like"/>
    <property type="match status" value="2"/>
</dbReference>
<dbReference type="Pfam" id="PF12833">
    <property type="entry name" value="HTH_18"/>
    <property type="match status" value="1"/>
</dbReference>